<feature type="transmembrane region" description="Helical" evidence="3">
    <location>
        <begin position="6"/>
        <end position="27"/>
    </location>
</feature>
<dbReference type="PANTHER" id="PTHR32347">
    <property type="entry name" value="EFFLUX SYSTEM COMPONENT YKNX-RELATED"/>
    <property type="match status" value="1"/>
</dbReference>
<dbReference type="EMBL" id="RZNX01000002">
    <property type="protein sequence ID" value="RUT33394.1"/>
    <property type="molecule type" value="Genomic_DNA"/>
</dbReference>
<dbReference type="InterPro" id="IPR058634">
    <property type="entry name" value="AaeA-lik-b-barrel"/>
</dbReference>
<sequence length="211" mass="21864">MSSRAILVNILVIVVILAGAGAGIYYYNQNANYVKTDNAQVAGQPITISSPAAGKLIRWNAKVGQAYNAGERLGSVQSTAGAADITLPVSGTVVQQSGVQNALVAAGTPLGRAYDFDNLWITANIDETRINDIKAGQSVDVYIDAFPGTVISGKVDSIGLATAGTFSLLPTSNSNANYTKVAQVIPIVITVEGYKGLGIVPGMNASVRIHI</sequence>
<keyword evidence="7" id="KW-1185">Reference proteome</keyword>
<evidence type="ECO:0000259" key="5">
    <source>
        <dbReference type="Pfam" id="PF25997"/>
    </source>
</evidence>
<evidence type="ECO:0000256" key="3">
    <source>
        <dbReference type="SAM" id="Phobius"/>
    </source>
</evidence>
<feature type="domain" description="YhbJ barrel-sandwich hybrid" evidence="5">
    <location>
        <begin position="47"/>
        <end position="115"/>
    </location>
</feature>
<dbReference type="Gene3D" id="2.40.30.170">
    <property type="match status" value="1"/>
</dbReference>
<evidence type="ECO:0000256" key="2">
    <source>
        <dbReference type="ARBA" id="ARBA00023054"/>
    </source>
</evidence>
<dbReference type="SUPFAM" id="SSF51230">
    <property type="entry name" value="Single hybrid motif"/>
    <property type="match status" value="1"/>
</dbReference>
<dbReference type="Gene3D" id="2.40.50.100">
    <property type="match status" value="1"/>
</dbReference>
<evidence type="ECO:0000313" key="7">
    <source>
        <dbReference type="Proteomes" id="UP000272464"/>
    </source>
</evidence>
<comment type="subcellular location">
    <subcellularLocation>
        <location evidence="1">Cell envelope</location>
    </subcellularLocation>
</comment>
<dbReference type="Proteomes" id="UP000272464">
    <property type="component" value="Unassembled WGS sequence"/>
</dbReference>
<evidence type="ECO:0000256" key="1">
    <source>
        <dbReference type="ARBA" id="ARBA00004196"/>
    </source>
</evidence>
<keyword evidence="3" id="KW-0472">Membrane</keyword>
<reference evidence="6 7" key="1">
    <citation type="submission" date="2018-12" db="EMBL/GenBank/DDBJ databases">
        <authorList>
            <person name="Sun L."/>
            <person name="Chen Z."/>
        </authorList>
    </citation>
    <scope>NUCLEOTIDE SEQUENCE [LARGE SCALE GENOMIC DNA]</scope>
    <source>
        <strain evidence="6 7">3-5-3</strain>
    </source>
</reference>
<keyword evidence="3" id="KW-1133">Transmembrane helix</keyword>
<dbReference type="OrthoDB" id="9811754at2"/>
<keyword evidence="2" id="KW-0175">Coiled coil</keyword>
<dbReference type="GO" id="GO:0030313">
    <property type="term" value="C:cell envelope"/>
    <property type="evidence" value="ECO:0007669"/>
    <property type="project" value="UniProtKB-SubCell"/>
</dbReference>
<dbReference type="AlphaFoldDB" id="A0A3S1D781"/>
<dbReference type="InterPro" id="IPR058635">
    <property type="entry name" value="BSH_YhbJ"/>
</dbReference>
<proteinExistence type="predicted"/>
<protein>
    <submittedName>
        <fullName evidence="6">HlyD family efflux transporter periplasmic adaptor subunit</fullName>
    </submittedName>
</protein>
<organism evidence="6 7">
    <name type="scientific">Paenibacillus zeisoli</name>
    <dbReference type="NCBI Taxonomy" id="2496267"/>
    <lineage>
        <taxon>Bacteria</taxon>
        <taxon>Bacillati</taxon>
        <taxon>Bacillota</taxon>
        <taxon>Bacilli</taxon>
        <taxon>Bacillales</taxon>
        <taxon>Paenibacillaceae</taxon>
        <taxon>Paenibacillus</taxon>
    </lineage>
</organism>
<gene>
    <name evidence="6" type="ORF">EJP77_07025</name>
</gene>
<dbReference type="InterPro" id="IPR011053">
    <property type="entry name" value="Single_hybrid_motif"/>
</dbReference>
<dbReference type="Pfam" id="PF25963">
    <property type="entry name" value="Beta-barrel_AAEA"/>
    <property type="match status" value="1"/>
</dbReference>
<feature type="domain" description="p-hydroxybenzoic acid efflux pump subunit AaeA-like beta-barrel" evidence="4">
    <location>
        <begin position="119"/>
        <end position="210"/>
    </location>
</feature>
<name>A0A3S1D781_9BACL</name>
<evidence type="ECO:0000259" key="4">
    <source>
        <dbReference type="Pfam" id="PF25963"/>
    </source>
</evidence>
<dbReference type="Pfam" id="PF25997">
    <property type="entry name" value="BSH_YhbJ"/>
    <property type="match status" value="1"/>
</dbReference>
<evidence type="ECO:0000313" key="6">
    <source>
        <dbReference type="EMBL" id="RUT33394.1"/>
    </source>
</evidence>
<keyword evidence="3" id="KW-0812">Transmembrane</keyword>
<accession>A0A3S1D781</accession>
<dbReference type="InterPro" id="IPR050465">
    <property type="entry name" value="UPF0194_transport"/>
</dbReference>
<comment type="caution">
    <text evidence="6">The sequence shown here is derived from an EMBL/GenBank/DDBJ whole genome shotgun (WGS) entry which is preliminary data.</text>
</comment>